<organism evidence="2 3">
    <name type="scientific">Desulfoplanes formicivorans</name>
    <dbReference type="NCBI Taxonomy" id="1592317"/>
    <lineage>
        <taxon>Bacteria</taxon>
        <taxon>Pseudomonadati</taxon>
        <taxon>Thermodesulfobacteriota</taxon>
        <taxon>Desulfovibrionia</taxon>
        <taxon>Desulfovibrionales</taxon>
        <taxon>Desulfoplanaceae</taxon>
        <taxon>Desulfoplanes</taxon>
    </lineage>
</organism>
<keyword evidence="3" id="KW-1185">Reference proteome</keyword>
<evidence type="ECO:0000313" key="3">
    <source>
        <dbReference type="Proteomes" id="UP000095200"/>
    </source>
</evidence>
<evidence type="ECO:0000313" key="2">
    <source>
        <dbReference type="EMBL" id="GAU09710.1"/>
    </source>
</evidence>
<dbReference type="SUPFAM" id="SSF53335">
    <property type="entry name" value="S-adenosyl-L-methionine-dependent methyltransferases"/>
    <property type="match status" value="1"/>
</dbReference>
<dbReference type="Gene3D" id="3.40.50.150">
    <property type="entry name" value="Vaccinia Virus protein VP39"/>
    <property type="match status" value="1"/>
</dbReference>
<dbReference type="Pfam" id="PF01022">
    <property type="entry name" value="HTH_5"/>
    <property type="match status" value="1"/>
</dbReference>
<dbReference type="PROSITE" id="PS50987">
    <property type="entry name" value="HTH_ARSR_2"/>
    <property type="match status" value="1"/>
</dbReference>
<name>A0A194AKE6_9BACT</name>
<evidence type="ECO:0000259" key="1">
    <source>
        <dbReference type="PROSITE" id="PS50987"/>
    </source>
</evidence>
<reference evidence="3" key="1">
    <citation type="submission" date="2016-06" db="EMBL/GenBank/DDBJ databases">
        <title>Draft genome sequence of Desulfoplanes formicivorans strain Pf12B.</title>
        <authorList>
            <person name="Watanabe M."/>
            <person name="Kojima H."/>
            <person name="Fukui M."/>
        </authorList>
    </citation>
    <scope>NUCLEOTIDE SEQUENCE [LARGE SCALE GENOMIC DNA]</scope>
    <source>
        <strain evidence="3">Pf12B</strain>
    </source>
</reference>
<dbReference type="InterPro" id="IPR036390">
    <property type="entry name" value="WH_DNA-bd_sf"/>
</dbReference>
<dbReference type="SUPFAM" id="SSF46785">
    <property type="entry name" value="Winged helix' DNA-binding domain"/>
    <property type="match status" value="1"/>
</dbReference>
<dbReference type="Pfam" id="PF08241">
    <property type="entry name" value="Methyltransf_11"/>
    <property type="match status" value="1"/>
</dbReference>
<dbReference type="AlphaFoldDB" id="A0A194AKE6"/>
<dbReference type="GO" id="GO:0003700">
    <property type="term" value="F:DNA-binding transcription factor activity"/>
    <property type="evidence" value="ECO:0007669"/>
    <property type="project" value="InterPro"/>
</dbReference>
<dbReference type="PANTHER" id="PTHR43591">
    <property type="entry name" value="METHYLTRANSFERASE"/>
    <property type="match status" value="1"/>
</dbReference>
<dbReference type="Gene3D" id="1.10.10.10">
    <property type="entry name" value="Winged helix-like DNA-binding domain superfamily/Winged helix DNA-binding domain"/>
    <property type="match status" value="1"/>
</dbReference>
<dbReference type="CDD" id="cd00090">
    <property type="entry name" value="HTH_ARSR"/>
    <property type="match status" value="1"/>
</dbReference>
<dbReference type="CDD" id="cd02440">
    <property type="entry name" value="AdoMet_MTases"/>
    <property type="match status" value="1"/>
</dbReference>
<dbReference type="STRING" id="1592317.DPF_2441"/>
<dbReference type="OrthoDB" id="9789575at2"/>
<gene>
    <name evidence="2" type="ORF">DPF_2441</name>
</gene>
<sequence>MDILACCKAFADMTRARLVNVLHHYELNVGELVSVMGMGQSRISRHLKILTACGLLVSRRDGLCMFYRTASEGPAGTFLQCVLPLMEQEQEEVLGGDLVQAAEVVRDRINRTRHFFDSIAVSWDRLSNEVFGEMDIVHEVLSRIPRCTTIADLGCGSGSLLTGLGQKADTVIGVDCSSKMLELAEQRVFSHGGVSLRIGELEHLPLRDGETDFVVMSMVLHHIIHPEAAIGEAARILEKGGGLLLVDFKRHANESMRTEYGDRWLGFADEDVHAWLDRAGFVVSALDAFPVNKGLVINMFQAKKV</sequence>
<accession>A0A194AKE6</accession>
<dbReference type="EMBL" id="BDFE01000020">
    <property type="protein sequence ID" value="GAU09710.1"/>
    <property type="molecule type" value="Genomic_DNA"/>
</dbReference>
<dbReference type="NCBIfam" id="NF033788">
    <property type="entry name" value="HTH_metalloreg"/>
    <property type="match status" value="1"/>
</dbReference>
<dbReference type="GO" id="GO:0008757">
    <property type="term" value="F:S-adenosylmethionine-dependent methyltransferase activity"/>
    <property type="evidence" value="ECO:0007669"/>
    <property type="project" value="InterPro"/>
</dbReference>
<dbReference type="InterPro" id="IPR029063">
    <property type="entry name" value="SAM-dependent_MTases_sf"/>
</dbReference>
<protein>
    <submittedName>
        <fullName evidence="2">ArsR family transcriptional regulator</fullName>
    </submittedName>
</protein>
<dbReference type="InterPro" id="IPR036388">
    <property type="entry name" value="WH-like_DNA-bd_sf"/>
</dbReference>
<dbReference type="InterPro" id="IPR001845">
    <property type="entry name" value="HTH_ArsR_DNA-bd_dom"/>
</dbReference>
<feature type="domain" description="HTH arsR-type" evidence="1">
    <location>
        <begin position="1"/>
        <end position="90"/>
    </location>
</feature>
<dbReference type="PRINTS" id="PR00778">
    <property type="entry name" value="HTHARSR"/>
</dbReference>
<dbReference type="InterPro" id="IPR013216">
    <property type="entry name" value="Methyltransf_11"/>
</dbReference>
<comment type="caution">
    <text evidence="2">The sequence shown here is derived from an EMBL/GenBank/DDBJ whole genome shotgun (WGS) entry which is preliminary data.</text>
</comment>
<dbReference type="SMART" id="SM00418">
    <property type="entry name" value="HTH_ARSR"/>
    <property type="match status" value="1"/>
</dbReference>
<dbReference type="RefSeq" id="WP_069859959.1">
    <property type="nucleotide sequence ID" value="NZ_BDFE01000020.1"/>
</dbReference>
<dbReference type="InterPro" id="IPR011991">
    <property type="entry name" value="ArsR-like_HTH"/>
</dbReference>
<proteinExistence type="predicted"/>
<dbReference type="Proteomes" id="UP000095200">
    <property type="component" value="Unassembled WGS sequence"/>
</dbReference>